<proteinExistence type="predicted"/>
<comment type="caution">
    <text evidence="1">The sequence shown here is derived from an EMBL/GenBank/DDBJ whole genome shotgun (WGS) entry which is preliminary data.</text>
</comment>
<dbReference type="Gene3D" id="3.40.50.450">
    <property type="match status" value="1"/>
</dbReference>
<evidence type="ECO:0000313" key="1">
    <source>
        <dbReference type="EMBL" id="OGG10035.1"/>
    </source>
</evidence>
<name>A0A1F5ZCF1_9BACT</name>
<evidence type="ECO:0000313" key="2">
    <source>
        <dbReference type="Proteomes" id="UP000176854"/>
    </source>
</evidence>
<gene>
    <name evidence="1" type="ORF">A2154_04350</name>
</gene>
<dbReference type="EMBL" id="MFJC01000006">
    <property type="protein sequence ID" value="OGG10035.1"/>
    <property type="molecule type" value="Genomic_DNA"/>
</dbReference>
<sequence>MRIFFAGPLTNLKNPAQTKTFYDRMSQVAKKNDFDYFWAFRSGTDPVKNPDIDPEYVYYKDLAELDNSQLMIAYVGEPTTGTGEELEYAREHNIPVYLIFEKDRQISRMIVGNPAVAGTIEFTDEHDALTQLETLLDSIKKRLM</sequence>
<accession>A0A1F5ZCF1</accession>
<dbReference type="AlphaFoldDB" id="A0A1F5ZCF1"/>
<evidence type="ECO:0008006" key="3">
    <source>
        <dbReference type="Google" id="ProtNLM"/>
    </source>
</evidence>
<protein>
    <recommendedName>
        <fullName evidence="3">Nucleoside 2-deoxyribosyltransferase</fullName>
    </recommendedName>
</protein>
<dbReference type="Proteomes" id="UP000176854">
    <property type="component" value="Unassembled WGS sequence"/>
</dbReference>
<organism evidence="1 2">
    <name type="scientific">Candidatus Gottesmanbacteria bacterium RBG_16_43_7</name>
    <dbReference type="NCBI Taxonomy" id="1798373"/>
    <lineage>
        <taxon>Bacteria</taxon>
        <taxon>Candidatus Gottesmaniibacteriota</taxon>
    </lineage>
</organism>
<dbReference type="SUPFAM" id="SSF52309">
    <property type="entry name" value="N-(deoxy)ribosyltransferase-like"/>
    <property type="match status" value="1"/>
</dbReference>
<reference evidence="1 2" key="1">
    <citation type="journal article" date="2016" name="Nat. Commun.">
        <title>Thousands of microbial genomes shed light on interconnected biogeochemical processes in an aquifer system.</title>
        <authorList>
            <person name="Anantharaman K."/>
            <person name="Brown C.T."/>
            <person name="Hug L.A."/>
            <person name="Sharon I."/>
            <person name="Castelle C.J."/>
            <person name="Probst A.J."/>
            <person name="Thomas B.C."/>
            <person name="Singh A."/>
            <person name="Wilkins M.J."/>
            <person name="Karaoz U."/>
            <person name="Brodie E.L."/>
            <person name="Williams K.H."/>
            <person name="Hubbard S.S."/>
            <person name="Banfield J.F."/>
        </authorList>
    </citation>
    <scope>NUCLEOTIDE SEQUENCE [LARGE SCALE GENOMIC DNA]</scope>
</reference>